<evidence type="ECO:0000313" key="1">
    <source>
        <dbReference type="EMBL" id="KAG8052449.1"/>
    </source>
</evidence>
<comment type="caution">
    <text evidence="1">The sequence shown here is derived from an EMBL/GenBank/DDBJ whole genome shotgun (WGS) entry which is preliminary data.</text>
</comment>
<dbReference type="EMBL" id="JAAALK010000288">
    <property type="protein sequence ID" value="KAG8052449.1"/>
    <property type="molecule type" value="Genomic_DNA"/>
</dbReference>
<proteinExistence type="predicted"/>
<organism evidence="1 2">
    <name type="scientific">Zizania palustris</name>
    <name type="common">Northern wild rice</name>
    <dbReference type="NCBI Taxonomy" id="103762"/>
    <lineage>
        <taxon>Eukaryota</taxon>
        <taxon>Viridiplantae</taxon>
        <taxon>Streptophyta</taxon>
        <taxon>Embryophyta</taxon>
        <taxon>Tracheophyta</taxon>
        <taxon>Spermatophyta</taxon>
        <taxon>Magnoliopsida</taxon>
        <taxon>Liliopsida</taxon>
        <taxon>Poales</taxon>
        <taxon>Poaceae</taxon>
        <taxon>BOP clade</taxon>
        <taxon>Oryzoideae</taxon>
        <taxon>Oryzeae</taxon>
        <taxon>Zizaniinae</taxon>
        <taxon>Zizania</taxon>
    </lineage>
</organism>
<reference evidence="1" key="2">
    <citation type="submission" date="2021-02" db="EMBL/GenBank/DDBJ databases">
        <authorList>
            <person name="Kimball J.A."/>
            <person name="Haas M.W."/>
            <person name="Macchietto M."/>
            <person name="Kono T."/>
            <person name="Duquette J."/>
            <person name="Shao M."/>
        </authorList>
    </citation>
    <scope>NUCLEOTIDE SEQUENCE</scope>
    <source>
        <tissue evidence="1">Fresh leaf tissue</tissue>
    </source>
</reference>
<reference evidence="1" key="1">
    <citation type="journal article" date="2021" name="bioRxiv">
        <title>Whole Genome Assembly and Annotation of Northern Wild Rice, Zizania palustris L., Supports a Whole Genome Duplication in the Zizania Genus.</title>
        <authorList>
            <person name="Haas M."/>
            <person name="Kono T."/>
            <person name="Macchietto M."/>
            <person name="Millas R."/>
            <person name="McGilp L."/>
            <person name="Shao M."/>
            <person name="Duquette J."/>
            <person name="Hirsch C.N."/>
            <person name="Kimball J."/>
        </authorList>
    </citation>
    <scope>NUCLEOTIDE SEQUENCE</scope>
    <source>
        <tissue evidence="1">Fresh leaf tissue</tissue>
    </source>
</reference>
<gene>
    <name evidence="1" type="ORF">GUJ93_ZPchr0001g31184</name>
</gene>
<keyword evidence="2" id="KW-1185">Reference proteome</keyword>
<dbReference type="AlphaFoldDB" id="A0A8J5SB41"/>
<name>A0A8J5SB41_ZIZPA</name>
<protein>
    <submittedName>
        <fullName evidence="1">Uncharacterized protein</fullName>
    </submittedName>
</protein>
<dbReference type="Proteomes" id="UP000729402">
    <property type="component" value="Unassembled WGS sequence"/>
</dbReference>
<sequence length="133" mass="14574">MTSGTRVVLHGLSCHYRRGSSPSPWHSVTPAGIYPQHGLAPNVIHAAVPIHRPRPRHRWACLSAPPMCPCDQRRPIPRCLSAAAIVAMPPSTWPHAMSPIRGPTLLNALAPVHRPVALHRSLPSLVNTVEKKW</sequence>
<evidence type="ECO:0000313" key="2">
    <source>
        <dbReference type="Proteomes" id="UP000729402"/>
    </source>
</evidence>
<accession>A0A8J5SB41</accession>